<protein>
    <recommendedName>
        <fullName evidence="2">Alpha/beta hydrolase fold-3 domain-containing protein</fullName>
    </recommendedName>
</protein>
<reference evidence="3 4" key="1">
    <citation type="submission" date="2019-11" db="EMBL/GenBank/DDBJ databases">
        <title>Whole genome sequence of Oryza granulata.</title>
        <authorList>
            <person name="Li W."/>
        </authorList>
    </citation>
    <scope>NUCLEOTIDE SEQUENCE [LARGE SCALE GENOMIC DNA]</scope>
    <source>
        <strain evidence="4">cv. Menghai</strain>
        <tissue evidence="3">Leaf</tissue>
    </source>
</reference>
<sequence length="321" mass="34352">MSGDMAPHVVEVFFGVILLLCDGSVVRELNHDVPDVQWKDVVYDATHGLRVRMYKPAAGEGGKLPVLVYFHGGGYCVGALEQPTFHTFCLRAANELPAVVLSVQYRLAPEHRLPTAIDDGAAFFSWLRGQAVLGAGADPWLAESGDFARTFISGVSAGANLAHHIAVHVGTGQLVVDQVRVAGYVLIDVFFAGVERTAAEANLLANISLNVEMADQLWRMALPVGATRDHPVANPFGPDSPSLVPVALPPALVVASRGDVLYDPVVDYASRLKGMGKAVELAEFEGEQHGFSVLQPSSPAANEFIRVLKQFVQKAPRPAEA</sequence>
<dbReference type="EMBL" id="SPHZ02000005">
    <property type="protein sequence ID" value="KAF0918245.1"/>
    <property type="molecule type" value="Genomic_DNA"/>
</dbReference>
<feature type="chain" id="PRO_5026054120" description="Alpha/beta hydrolase fold-3 domain-containing protein" evidence="1">
    <location>
        <begin position="24"/>
        <end position="321"/>
    </location>
</feature>
<dbReference type="GO" id="GO:0016787">
    <property type="term" value="F:hydrolase activity"/>
    <property type="evidence" value="ECO:0007669"/>
    <property type="project" value="InterPro"/>
</dbReference>
<evidence type="ECO:0000259" key="2">
    <source>
        <dbReference type="Pfam" id="PF07859"/>
    </source>
</evidence>
<feature type="domain" description="Alpha/beta hydrolase fold-3" evidence="2">
    <location>
        <begin position="67"/>
        <end position="291"/>
    </location>
</feature>
<comment type="caution">
    <text evidence="3">The sequence shown here is derived from an EMBL/GenBank/DDBJ whole genome shotgun (WGS) entry which is preliminary data.</text>
</comment>
<name>A0A6G1DZE0_9ORYZ</name>
<dbReference type="AlphaFoldDB" id="A0A6G1DZE0"/>
<keyword evidence="1" id="KW-0732">Signal</keyword>
<evidence type="ECO:0000313" key="4">
    <source>
        <dbReference type="Proteomes" id="UP000479710"/>
    </source>
</evidence>
<dbReference type="SUPFAM" id="SSF53474">
    <property type="entry name" value="alpha/beta-Hydrolases"/>
    <property type="match status" value="1"/>
</dbReference>
<dbReference type="PANTHER" id="PTHR23024:SF204">
    <property type="entry name" value="OS01G0153800 PROTEIN"/>
    <property type="match status" value="1"/>
</dbReference>
<accession>A0A6G1DZE0</accession>
<dbReference type="InterPro" id="IPR050466">
    <property type="entry name" value="Carboxylest/Gibb_receptor"/>
</dbReference>
<gene>
    <name evidence="3" type="ORF">E2562_023328</name>
</gene>
<keyword evidence="4" id="KW-1185">Reference proteome</keyword>
<dbReference type="InterPro" id="IPR013094">
    <property type="entry name" value="AB_hydrolase_3"/>
</dbReference>
<feature type="signal peptide" evidence="1">
    <location>
        <begin position="1"/>
        <end position="23"/>
    </location>
</feature>
<organism evidence="3 4">
    <name type="scientific">Oryza meyeriana var. granulata</name>
    <dbReference type="NCBI Taxonomy" id="110450"/>
    <lineage>
        <taxon>Eukaryota</taxon>
        <taxon>Viridiplantae</taxon>
        <taxon>Streptophyta</taxon>
        <taxon>Embryophyta</taxon>
        <taxon>Tracheophyta</taxon>
        <taxon>Spermatophyta</taxon>
        <taxon>Magnoliopsida</taxon>
        <taxon>Liliopsida</taxon>
        <taxon>Poales</taxon>
        <taxon>Poaceae</taxon>
        <taxon>BOP clade</taxon>
        <taxon>Oryzoideae</taxon>
        <taxon>Oryzeae</taxon>
        <taxon>Oryzinae</taxon>
        <taxon>Oryza</taxon>
        <taxon>Oryza meyeriana</taxon>
    </lineage>
</organism>
<dbReference type="Gene3D" id="3.40.50.1820">
    <property type="entry name" value="alpha/beta hydrolase"/>
    <property type="match status" value="1"/>
</dbReference>
<evidence type="ECO:0000256" key="1">
    <source>
        <dbReference type="SAM" id="SignalP"/>
    </source>
</evidence>
<dbReference type="OrthoDB" id="408631at2759"/>
<dbReference type="InterPro" id="IPR029058">
    <property type="entry name" value="AB_hydrolase_fold"/>
</dbReference>
<evidence type="ECO:0000313" key="3">
    <source>
        <dbReference type="EMBL" id="KAF0918245.1"/>
    </source>
</evidence>
<proteinExistence type="predicted"/>
<dbReference type="PANTHER" id="PTHR23024">
    <property type="entry name" value="ARYLACETAMIDE DEACETYLASE"/>
    <property type="match status" value="1"/>
</dbReference>
<dbReference type="Pfam" id="PF07859">
    <property type="entry name" value="Abhydrolase_3"/>
    <property type="match status" value="1"/>
</dbReference>
<dbReference type="Proteomes" id="UP000479710">
    <property type="component" value="Unassembled WGS sequence"/>
</dbReference>